<reference evidence="1 2" key="1">
    <citation type="submission" date="2016-10" db="EMBL/GenBank/DDBJ databases">
        <authorList>
            <person name="Varghese N."/>
            <person name="Submissions S."/>
        </authorList>
    </citation>
    <scope>NUCLEOTIDE SEQUENCE [LARGE SCALE GENOMIC DNA]</scope>
    <source>
        <strain evidence="1 2">BS2122</strain>
    </source>
</reference>
<protein>
    <submittedName>
        <fullName evidence="1">Uncharacterized protein</fullName>
    </submittedName>
</protein>
<proteinExistence type="predicted"/>
<evidence type="ECO:0000313" key="2">
    <source>
        <dbReference type="Proteomes" id="UP000183853"/>
    </source>
</evidence>
<organism evidence="1 2">
    <name type="scientific">Pseudomonas syringae</name>
    <dbReference type="NCBI Taxonomy" id="317"/>
    <lineage>
        <taxon>Bacteria</taxon>
        <taxon>Pseudomonadati</taxon>
        <taxon>Pseudomonadota</taxon>
        <taxon>Gammaproteobacteria</taxon>
        <taxon>Pseudomonadales</taxon>
        <taxon>Pseudomonadaceae</taxon>
        <taxon>Pseudomonas</taxon>
    </lineage>
</organism>
<gene>
    <name evidence="1" type="ORF">SAMN05444505_11910</name>
</gene>
<comment type="caution">
    <text evidence="1">The sequence shown here is derived from an EMBL/GenBank/DDBJ whole genome shotgun (WGS) entry which is preliminary data.</text>
</comment>
<sequence length="53" mass="6187">MNETCSVSGFVSLTRQVAMGYDKICSQIRLYSYEKMLLSLIRVSYQSQLIYRL</sequence>
<accession>A0AB37ZUZ9</accession>
<evidence type="ECO:0000313" key="1">
    <source>
        <dbReference type="EMBL" id="SDO22353.1"/>
    </source>
</evidence>
<dbReference type="AlphaFoldDB" id="A0AB37ZUZ9"/>
<dbReference type="EMBL" id="FNHM01000019">
    <property type="protein sequence ID" value="SDO22353.1"/>
    <property type="molecule type" value="Genomic_DNA"/>
</dbReference>
<dbReference type="Proteomes" id="UP000183853">
    <property type="component" value="Unassembled WGS sequence"/>
</dbReference>
<name>A0AB37ZUZ9_PSESX</name>